<dbReference type="EMBL" id="JAVRBK010000003">
    <property type="protein sequence ID" value="KAK5646726.1"/>
    <property type="molecule type" value="Genomic_DNA"/>
</dbReference>
<evidence type="ECO:0000256" key="12">
    <source>
        <dbReference type="ARBA" id="ARBA00023136"/>
    </source>
</evidence>
<evidence type="ECO:0000256" key="1">
    <source>
        <dbReference type="ARBA" id="ARBA00001971"/>
    </source>
</evidence>
<keyword evidence="8" id="KW-0492">Microsome</keyword>
<keyword evidence="7" id="KW-0256">Endoplasmic reticulum</keyword>
<dbReference type="SUPFAM" id="SSF48264">
    <property type="entry name" value="Cytochrome P450"/>
    <property type="match status" value="1"/>
</dbReference>
<evidence type="ECO:0000256" key="5">
    <source>
        <dbReference type="ARBA" id="ARBA00022617"/>
    </source>
</evidence>
<keyword evidence="10 13" id="KW-0408">Iron</keyword>
<keyword evidence="16" id="KW-1185">Reference proteome</keyword>
<dbReference type="PANTHER" id="PTHR24292:SF100">
    <property type="entry name" value="CYTOCHROME P450 6A16, ISOFORM B-RELATED"/>
    <property type="match status" value="1"/>
</dbReference>
<dbReference type="FunFam" id="1.10.630.10:FF:000042">
    <property type="entry name" value="Cytochrome P450"/>
    <property type="match status" value="1"/>
</dbReference>
<reference evidence="15 16" key="1">
    <citation type="journal article" date="2024" name="Insects">
        <title>An Improved Chromosome-Level Genome Assembly of the Firefly Pyrocoelia pectoralis.</title>
        <authorList>
            <person name="Fu X."/>
            <person name="Meyer-Rochow V.B."/>
            <person name="Ballantyne L."/>
            <person name="Zhu X."/>
        </authorList>
    </citation>
    <scope>NUCLEOTIDE SEQUENCE [LARGE SCALE GENOMIC DNA]</scope>
    <source>
        <strain evidence="15">XCY_ONT2</strain>
    </source>
</reference>
<keyword evidence="6 13" id="KW-0479">Metal-binding</keyword>
<dbReference type="PROSITE" id="PS00086">
    <property type="entry name" value="CYTOCHROME_P450"/>
    <property type="match status" value="1"/>
</dbReference>
<comment type="caution">
    <text evidence="15">The sequence shown here is derived from an EMBL/GenBank/DDBJ whole genome shotgun (WGS) entry which is preliminary data.</text>
</comment>
<dbReference type="GO" id="GO:0016705">
    <property type="term" value="F:oxidoreductase activity, acting on paired donors, with incorporation or reduction of molecular oxygen"/>
    <property type="evidence" value="ECO:0007669"/>
    <property type="project" value="InterPro"/>
</dbReference>
<evidence type="ECO:0000256" key="2">
    <source>
        <dbReference type="ARBA" id="ARBA00004174"/>
    </source>
</evidence>
<gene>
    <name evidence="15" type="ORF">RI129_005190</name>
</gene>
<dbReference type="InterPro" id="IPR002401">
    <property type="entry name" value="Cyt_P450_E_grp-I"/>
</dbReference>
<dbReference type="GO" id="GO:0005789">
    <property type="term" value="C:endoplasmic reticulum membrane"/>
    <property type="evidence" value="ECO:0007669"/>
    <property type="project" value="UniProtKB-SubCell"/>
</dbReference>
<evidence type="ECO:0000256" key="11">
    <source>
        <dbReference type="ARBA" id="ARBA00023033"/>
    </source>
</evidence>
<proteinExistence type="inferred from homology"/>
<evidence type="ECO:0000256" key="7">
    <source>
        <dbReference type="ARBA" id="ARBA00022824"/>
    </source>
</evidence>
<evidence type="ECO:0000256" key="4">
    <source>
        <dbReference type="ARBA" id="ARBA00010617"/>
    </source>
</evidence>
<sequence>MKGKKFAGYYFLVTPIFVPVDLDLIKAICINDFDHFTDHISHYDEKNDPLSTNIFTAKGDRWRALRSKTTPSFTSSKIRSSFKIMLKYGQTLQTALSETIGDSKGIDIKDLSLKYTGDVITLCAVGVESKLLNGKESPFKKHIDKLYTTDFKPSFFLLMTIIYPQFFKIFRYMTFDKTLTDFFISIVKQIRSSLDKCTTPRNDFLYLLLHAQRNEKDDRLSLEELAGQCFGYFFAGIEASGTTLSFTLYELAANQSIQDKLRREIKTTLEKHNEKFTYEAVIKMEYMTNCIFETARKYPPSPVMTRVCTKTYKIPNADLVLEKGTHIFIPLYGIHMNPEYFPEPERYDPERFSQENLTKETSFAFMPFGCGPRMCVGNKFAMLQLKVAIALLVLRFKFSVHPDTKIPFRYQPNSFVPNTIPPIRLRAERI</sequence>
<comment type="similarity">
    <text evidence="4 14">Belongs to the cytochrome P450 family.</text>
</comment>
<name>A0AAN7VKG6_9COLE</name>
<evidence type="ECO:0000256" key="6">
    <source>
        <dbReference type="ARBA" id="ARBA00022723"/>
    </source>
</evidence>
<evidence type="ECO:0000256" key="14">
    <source>
        <dbReference type="RuleBase" id="RU000461"/>
    </source>
</evidence>
<dbReference type="GO" id="GO:0005506">
    <property type="term" value="F:iron ion binding"/>
    <property type="evidence" value="ECO:0007669"/>
    <property type="project" value="InterPro"/>
</dbReference>
<dbReference type="Pfam" id="PF00067">
    <property type="entry name" value="p450"/>
    <property type="match status" value="1"/>
</dbReference>
<dbReference type="PRINTS" id="PR00385">
    <property type="entry name" value="P450"/>
</dbReference>
<dbReference type="AlphaFoldDB" id="A0AAN7VKG6"/>
<keyword evidence="9 14" id="KW-0560">Oxidoreductase</keyword>
<dbReference type="GO" id="GO:0020037">
    <property type="term" value="F:heme binding"/>
    <property type="evidence" value="ECO:0007669"/>
    <property type="project" value="InterPro"/>
</dbReference>
<protein>
    <recommendedName>
        <fullName evidence="17">Cytochrome P450</fullName>
    </recommendedName>
</protein>
<accession>A0AAN7VKG6</accession>
<dbReference type="GO" id="GO:0004497">
    <property type="term" value="F:monooxygenase activity"/>
    <property type="evidence" value="ECO:0007669"/>
    <property type="project" value="UniProtKB-KW"/>
</dbReference>
<dbReference type="CDD" id="cd11056">
    <property type="entry name" value="CYP6-like"/>
    <property type="match status" value="1"/>
</dbReference>
<evidence type="ECO:0000313" key="15">
    <source>
        <dbReference type="EMBL" id="KAK5646726.1"/>
    </source>
</evidence>
<comment type="cofactor">
    <cofactor evidence="1 13">
        <name>heme</name>
        <dbReference type="ChEBI" id="CHEBI:30413"/>
    </cofactor>
</comment>
<evidence type="ECO:0000256" key="9">
    <source>
        <dbReference type="ARBA" id="ARBA00023002"/>
    </source>
</evidence>
<keyword evidence="5 13" id="KW-0349">Heme</keyword>
<feature type="binding site" description="axial binding residue" evidence="13">
    <location>
        <position position="375"/>
    </location>
    <ligand>
        <name>heme</name>
        <dbReference type="ChEBI" id="CHEBI:30413"/>
    </ligand>
    <ligandPart>
        <name>Fe</name>
        <dbReference type="ChEBI" id="CHEBI:18248"/>
    </ligandPart>
</feature>
<evidence type="ECO:0000256" key="8">
    <source>
        <dbReference type="ARBA" id="ARBA00022848"/>
    </source>
</evidence>
<keyword evidence="11 14" id="KW-0503">Monooxygenase</keyword>
<dbReference type="InterPro" id="IPR001128">
    <property type="entry name" value="Cyt_P450"/>
</dbReference>
<dbReference type="InterPro" id="IPR036396">
    <property type="entry name" value="Cyt_P450_sf"/>
</dbReference>
<dbReference type="PRINTS" id="PR00463">
    <property type="entry name" value="EP450I"/>
</dbReference>
<dbReference type="InterPro" id="IPR017972">
    <property type="entry name" value="Cyt_P450_CS"/>
</dbReference>
<dbReference type="Gene3D" id="1.10.630.10">
    <property type="entry name" value="Cytochrome P450"/>
    <property type="match status" value="1"/>
</dbReference>
<dbReference type="InterPro" id="IPR050476">
    <property type="entry name" value="Insect_CytP450_Detox"/>
</dbReference>
<evidence type="ECO:0000313" key="16">
    <source>
        <dbReference type="Proteomes" id="UP001329430"/>
    </source>
</evidence>
<evidence type="ECO:0000256" key="3">
    <source>
        <dbReference type="ARBA" id="ARBA00004406"/>
    </source>
</evidence>
<comment type="subcellular location">
    <subcellularLocation>
        <location evidence="3">Endoplasmic reticulum membrane</location>
        <topology evidence="3">Peripheral membrane protein</topology>
    </subcellularLocation>
    <subcellularLocation>
        <location evidence="2">Microsome membrane</location>
        <topology evidence="2">Peripheral membrane protein</topology>
    </subcellularLocation>
</comment>
<evidence type="ECO:0008006" key="17">
    <source>
        <dbReference type="Google" id="ProtNLM"/>
    </source>
</evidence>
<organism evidence="15 16">
    <name type="scientific">Pyrocoelia pectoralis</name>
    <dbReference type="NCBI Taxonomy" id="417401"/>
    <lineage>
        <taxon>Eukaryota</taxon>
        <taxon>Metazoa</taxon>
        <taxon>Ecdysozoa</taxon>
        <taxon>Arthropoda</taxon>
        <taxon>Hexapoda</taxon>
        <taxon>Insecta</taxon>
        <taxon>Pterygota</taxon>
        <taxon>Neoptera</taxon>
        <taxon>Endopterygota</taxon>
        <taxon>Coleoptera</taxon>
        <taxon>Polyphaga</taxon>
        <taxon>Elateriformia</taxon>
        <taxon>Elateroidea</taxon>
        <taxon>Lampyridae</taxon>
        <taxon>Lampyrinae</taxon>
        <taxon>Pyrocoelia</taxon>
    </lineage>
</organism>
<evidence type="ECO:0000256" key="13">
    <source>
        <dbReference type="PIRSR" id="PIRSR602401-1"/>
    </source>
</evidence>
<dbReference type="PANTHER" id="PTHR24292">
    <property type="entry name" value="CYTOCHROME P450"/>
    <property type="match status" value="1"/>
</dbReference>
<dbReference type="Proteomes" id="UP001329430">
    <property type="component" value="Chromosome 3"/>
</dbReference>
<evidence type="ECO:0000256" key="10">
    <source>
        <dbReference type="ARBA" id="ARBA00023004"/>
    </source>
</evidence>
<keyword evidence="12" id="KW-0472">Membrane</keyword>